<comment type="caution">
    <text evidence="4">The sequence shown here is derived from an EMBL/GenBank/DDBJ whole genome shotgun (WGS) entry which is preliminary data.</text>
</comment>
<dbReference type="EMBL" id="SRPF01000002">
    <property type="protein sequence ID" value="TGN40439.1"/>
    <property type="molecule type" value="Genomic_DNA"/>
</dbReference>
<feature type="chain" id="PRO_5021273341" description="Peptidase M12B domain-containing protein" evidence="2">
    <location>
        <begin position="29"/>
        <end position="549"/>
    </location>
</feature>
<dbReference type="Pfam" id="PF13574">
    <property type="entry name" value="Reprolysin_2"/>
    <property type="match status" value="1"/>
</dbReference>
<name>A0A4Z1BT99_9GAMM</name>
<evidence type="ECO:0000313" key="4">
    <source>
        <dbReference type="EMBL" id="TGN40439.1"/>
    </source>
</evidence>
<feature type="region of interest" description="Disordered" evidence="1">
    <location>
        <begin position="484"/>
        <end position="523"/>
    </location>
</feature>
<dbReference type="InterPro" id="IPR024079">
    <property type="entry name" value="MetalloPept_cat_dom_sf"/>
</dbReference>
<evidence type="ECO:0000256" key="2">
    <source>
        <dbReference type="SAM" id="SignalP"/>
    </source>
</evidence>
<keyword evidence="2" id="KW-0732">Signal</keyword>
<accession>A0A4Z1BT99</accession>
<dbReference type="PANTHER" id="PTHR11905">
    <property type="entry name" value="ADAM A DISINTEGRIN AND METALLOPROTEASE DOMAIN"/>
    <property type="match status" value="1"/>
</dbReference>
<evidence type="ECO:0000256" key="1">
    <source>
        <dbReference type="SAM" id="MobiDB-lite"/>
    </source>
</evidence>
<dbReference type="SUPFAM" id="SSF55486">
    <property type="entry name" value="Metalloproteases ('zincins'), catalytic domain"/>
    <property type="match status" value="1"/>
</dbReference>
<dbReference type="PROSITE" id="PS50215">
    <property type="entry name" value="ADAM_MEPRO"/>
    <property type="match status" value="1"/>
</dbReference>
<dbReference type="PANTHER" id="PTHR11905:SF159">
    <property type="entry name" value="ADAM METALLOPROTEASE"/>
    <property type="match status" value="1"/>
</dbReference>
<organism evidence="4 5">
    <name type="scientific">Marinobacter confluentis</name>
    <dbReference type="NCBI Taxonomy" id="1697557"/>
    <lineage>
        <taxon>Bacteria</taxon>
        <taxon>Pseudomonadati</taxon>
        <taxon>Pseudomonadota</taxon>
        <taxon>Gammaproteobacteria</taxon>
        <taxon>Pseudomonadales</taxon>
        <taxon>Marinobacteraceae</taxon>
        <taxon>Marinobacter</taxon>
    </lineage>
</organism>
<keyword evidence="5" id="KW-1185">Reference proteome</keyword>
<evidence type="ECO:0000313" key="5">
    <source>
        <dbReference type="Proteomes" id="UP000298325"/>
    </source>
</evidence>
<protein>
    <recommendedName>
        <fullName evidence="3">Peptidase M12B domain-containing protein</fullName>
    </recommendedName>
</protein>
<dbReference type="GO" id="GO:0006508">
    <property type="term" value="P:proteolysis"/>
    <property type="evidence" value="ECO:0007669"/>
    <property type="project" value="InterPro"/>
</dbReference>
<sequence length="549" mass="57546">MSVDMYNKSIQFALAVLAGLMLAAQALSAESGAIVKELWIGGHGYEAELTPSRINELADSGEGRHYQGHFPEDPASWIRVTRLEDGWQGLAFAFNRLHTIKSGGEHEQVASFSFSPDQAPQCGVDHLHADSSITPDSLASKAMAQAVSANYDTLCADEVGGACLMLELELAFDLEFQNRFANYKTRAGAIINMVEGFYQAQLGVIFDTLSLIYLDSGIFSGTSNASDLLTDIANKRGNGEIGFLESSQSIFHFITGRSLEDGIAGIAYLGSLCNRFGAASGLSRASNSDSTTAIIVAHEIGHNFGARHDGENNSCPAGEHIMSPRVQSSFTSFSSCSIDYMRDEISSLGAVEQCFNFPADAGIESATGNPIEIDQGQAFQSTFDVIYSDAAQPADGLVVEGSIGDGEGTLEEVTLNGAICTVTSSNSFSCPEAPAQARLTLTVQGIAGASSEVNLANGVALVSNSGEVKDILSDNDTLLTQITVNQSTDPDPTPEDDTQDPDGQPTDADAGSDTTSSSGGGSSGGGGSLGWFWLLAGLGGAARLARRTF</sequence>
<dbReference type="GO" id="GO:0004222">
    <property type="term" value="F:metalloendopeptidase activity"/>
    <property type="evidence" value="ECO:0007669"/>
    <property type="project" value="InterPro"/>
</dbReference>
<evidence type="ECO:0000259" key="3">
    <source>
        <dbReference type="PROSITE" id="PS50215"/>
    </source>
</evidence>
<dbReference type="OrthoDB" id="9792152at2"/>
<feature type="compositionally biased region" description="Low complexity" evidence="1">
    <location>
        <begin position="501"/>
        <end position="517"/>
    </location>
</feature>
<reference evidence="4 5" key="1">
    <citation type="submission" date="2019-04" db="EMBL/GenBank/DDBJ databases">
        <authorList>
            <person name="Park S."/>
            <person name="Yoon J.-H."/>
        </authorList>
    </citation>
    <scope>NUCLEOTIDE SEQUENCE [LARGE SCALE GENOMIC DNA]</scope>
    <source>
        <strain evidence="4 5">HJM-18</strain>
    </source>
</reference>
<dbReference type="Proteomes" id="UP000298325">
    <property type="component" value="Unassembled WGS sequence"/>
</dbReference>
<gene>
    <name evidence="4" type="ORF">E5Q11_09230</name>
</gene>
<dbReference type="AlphaFoldDB" id="A0A4Z1BT99"/>
<feature type="signal peptide" evidence="2">
    <location>
        <begin position="1"/>
        <end position="28"/>
    </location>
</feature>
<dbReference type="InterPro" id="IPR001590">
    <property type="entry name" value="Peptidase_M12B"/>
</dbReference>
<feature type="domain" description="Peptidase M12B" evidence="3">
    <location>
        <begin position="190"/>
        <end position="347"/>
    </location>
</feature>
<dbReference type="Gene3D" id="3.40.390.10">
    <property type="entry name" value="Collagenase (Catalytic Domain)"/>
    <property type="match status" value="1"/>
</dbReference>
<dbReference type="RefSeq" id="WP_135803101.1">
    <property type="nucleotide sequence ID" value="NZ_SRPF01000002.1"/>
</dbReference>
<proteinExistence type="predicted"/>